<name>A0A291BVA1_BROTH</name>
<reference evidence="2" key="3">
    <citation type="submission" date="2018-04" db="EMBL/GenBank/DDBJ databases">
        <authorList>
            <person name="Go L.Y."/>
            <person name="Mitchell J.A."/>
        </authorList>
    </citation>
    <scope>NUCLEOTIDE SEQUENCE</scope>
    <source>
        <strain evidence="2">BSAS1 3</strain>
    </source>
</reference>
<dbReference type="Proteomes" id="UP000270190">
    <property type="component" value="Unassembled WGS sequence"/>
</dbReference>
<dbReference type="Pfam" id="PF05135">
    <property type="entry name" value="Phage_connect_1"/>
    <property type="match status" value="1"/>
</dbReference>
<dbReference type="EMBL" id="CP023483">
    <property type="protein sequence ID" value="ATF25050.1"/>
    <property type="molecule type" value="Genomic_DNA"/>
</dbReference>
<dbReference type="RefSeq" id="WP_096699197.1">
    <property type="nucleotide sequence ID" value="NZ_CBCPKC010000001.1"/>
</dbReference>
<dbReference type="CDD" id="cd08054">
    <property type="entry name" value="gp6"/>
    <property type="match status" value="1"/>
</dbReference>
<dbReference type="Gene3D" id="1.10.3230.30">
    <property type="entry name" value="Phage gp6-like head-tail connector protein"/>
    <property type="match status" value="1"/>
</dbReference>
<sequence>MITIVDIKTIKNALRIDHDYDDELLLDIYIPAAEIDIQTSITSNNDDSFFNDNKLYNLAVIILTNHFYEYHSIQTLDNVKDVNHSLSTLLQKLDGDYRLWAMNQQN</sequence>
<evidence type="ECO:0008006" key="5">
    <source>
        <dbReference type="Google" id="ProtNLM"/>
    </source>
</evidence>
<dbReference type="NCBIfam" id="TIGR01560">
    <property type="entry name" value="put_DNA_pack"/>
    <property type="match status" value="1"/>
</dbReference>
<reference evidence="1 3" key="1">
    <citation type="submission" date="2017-09" db="EMBL/GenBank/DDBJ databases">
        <title>Complete Genome Sequences of Two Strains of the Meat Spoilage Bacterium Brochothrix thermosphacta Isolated from Ground Chicken.</title>
        <authorList>
            <person name="Paoli G.C."/>
            <person name="Wijey C."/>
            <person name="Chen C.-Y."/>
            <person name="Nguyen L."/>
            <person name="Yan X."/>
            <person name="Irwin P.L."/>
        </authorList>
    </citation>
    <scope>NUCLEOTIDE SEQUENCE [LARGE SCALE GENOMIC DNA]</scope>
    <source>
        <strain evidence="1 3">BI</strain>
    </source>
</reference>
<reference evidence="4" key="2">
    <citation type="submission" date="2018-04" db="EMBL/GenBank/DDBJ databases">
        <authorList>
            <person name="Illikoud N."/>
        </authorList>
    </citation>
    <scope>NUCLEOTIDE SEQUENCE [LARGE SCALE GENOMIC DNA]</scope>
</reference>
<dbReference type="KEGG" id="bths:CNY62_00905"/>
<dbReference type="InterPro" id="IPR006450">
    <property type="entry name" value="Phage_HK97_gp6-like"/>
</dbReference>
<dbReference type="InterPro" id="IPR021146">
    <property type="entry name" value="Phage_gp6-like_head-tail"/>
</dbReference>
<proteinExistence type="predicted"/>
<keyword evidence="3" id="KW-1185">Reference proteome</keyword>
<evidence type="ECO:0000313" key="4">
    <source>
        <dbReference type="Proteomes" id="UP000270190"/>
    </source>
</evidence>
<organism evidence="1 3">
    <name type="scientific">Brochothrix thermosphacta</name>
    <name type="common">Microbacterium thermosphactum</name>
    <dbReference type="NCBI Taxonomy" id="2756"/>
    <lineage>
        <taxon>Bacteria</taxon>
        <taxon>Bacillati</taxon>
        <taxon>Bacillota</taxon>
        <taxon>Bacilli</taxon>
        <taxon>Bacillales</taxon>
        <taxon>Listeriaceae</taxon>
        <taxon>Brochothrix</taxon>
    </lineage>
</organism>
<dbReference type="EMBL" id="OUNC01000023">
    <property type="protein sequence ID" value="SPP28872.1"/>
    <property type="molecule type" value="Genomic_DNA"/>
</dbReference>
<evidence type="ECO:0000313" key="1">
    <source>
        <dbReference type="EMBL" id="ATF25050.1"/>
    </source>
</evidence>
<accession>A0A291BVA1</accession>
<dbReference type="AlphaFoldDB" id="A0A291BVA1"/>
<dbReference type="Proteomes" id="UP000243591">
    <property type="component" value="Chromosome"/>
</dbReference>
<protein>
    <recommendedName>
        <fullName evidence="5">Phage gp6-like head-tail connector protein</fullName>
    </recommendedName>
</protein>
<evidence type="ECO:0000313" key="3">
    <source>
        <dbReference type="Proteomes" id="UP000243591"/>
    </source>
</evidence>
<gene>
    <name evidence="2" type="ORF">BTBSAS_30190</name>
    <name evidence="1" type="ORF">CNY62_00905</name>
</gene>
<evidence type="ECO:0000313" key="2">
    <source>
        <dbReference type="EMBL" id="SPP28872.1"/>
    </source>
</evidence>